<dbReference type="RefSeq" id="WP_265046860.1">
    <property type="nucleotide sequence ID" value="NZ_CP100390.1"/>
</dbReference>
<sequence>MLHPRAVYEFNQDAIKGDRSQLGLGIEWFGVNLWDAMIPIGVSVVSIYADYADKHAIGHGLQLTLNNSASIGWVDRGESNGEFVTLDFLKLREDKHEKLEQYKQDPWKWISG</sequence>
<proteinExistence type="predicted"/>
<reference evidence="1" key="1">
    <citation type="submission" date="2022-06" db="EMBL/GenBank/DDBJ databases">
        <title>Alkalimarinus sp. nov., isolated from gut of a Alitta virens.</title>
        <authorList>
            <person name="Yang A.I."/>
            <person name="Shin N.-R."/>
        </authorList>
    </citation>
    <scope>NUCLEOTIDE SEQUENCE</scope>
    <source>
        <strain evidence="1">A2M4</strain>
    </source>
</reference>
<gene>
    <name evidence="1" type="ORF">NKI27_15050</name>
</gene>
<organism evidence="1 2">
    <name type="scientific">Alkalimarinus alittae</name>
    <dbReference type="NCBI Taxonomy" id="2961619"/>
    <lineage>
        <taxon>Bacteria</taxon>
        <taxon>Pseudomonadati</taxon>
        <taxon>Pseudomonadota</taxon>
        <taxon>Gammaproteobacteria</taxon>
        <taxon>Alteromonadales</taxon>
        <taxon>Alteromonadaceae</taxon>
        <taxon>Alkalimarinus</taxon>
    </lineage>
</organism>
<dbReference type="Proteomes" id="UP001163739">
    <property type="component" value="Chromosome"/>
</dbReference>
<protein>
    <submittedName>
        <fullName evidence="1">Uncharacterized protein</fullName>
    </submittedName>
</protein>
<evidence type="ECO:0000313" key="2">
    <source>
        <dbReference type="Proteomes" id="UP001163739"/>
    </source>
</evidence>
<keyword evidence="2" id="KW-1185">Reference proteome</keyword>
<name>A0ABY6MZU8_9ALTE</name>
<dbReference type="EMBL" id="CP100390">
    <property type="protein sequence ID" value="UZE95371.1"/>
    <property type="molecule type" value="Genomic_DNA"/>
</dbReference>
<accession>A0ABY6MZU8</accession>
<evidence type="ECO:0000313" key="1">
    <source>
        <dbReference type="EMBL" id="UZE95371.1"/>
    </source>
</evidence>